<dbReference type="EMBL" id="CACVAU010000027">
    <property type="protein sequence ID" value="CAA6807962.1"/>
    <property type="molecule type" value="Genomic_DNA"/>
</dbReference>
<proteinExistence type="predicted"/>
<feature type="transmembrane region" description="Helical" evidence="1">
    <location>
        <begin position="55"/>
        <end position="76"/>
    </location>
</feature>
<organism evidence="2">
    <name type="scientific">uncultured Sulfurovum sp</name>
    <dbReference type="NCBI Taxonomy" id="269237"/>
    <lineage>
        <taxon>Bacteria</taxon>
        <taxon>Pseudomonadati</taxon>
        <taxon>Campylobacterota</taxon>
        <taxon>Epsilonproteobacteria</taxon>
        <taxon>Campylobacterales</taxon>
        <taxon>Sulfurovaceae</taxon>
        <taxon>Sulfurovum</taxon>
        <taxon>environmental samples</taxon>
    </lineage>
</organism>
<sequence length="217" mass="25893">METLLKQFDSFLKRAILPISVLVSVLLLFQYKECLNTNKKNCLEQYIHNPNNEDYLLILFIIILVIALSFIMKILIQLFFDNFLKKNFNSFIFYCNENYTLKVLRLKSIQKLKKENHAFNDIEMTDFLLYQVIGRKLQFVEHPTNTKRYIDDAKSAGSIFIAIIIAIIIKSYLYESYWGLFLIPFMYFIALEYIISKYRSRAIRMYTNYLIGENYPI</sequence>
<feature type="transmembrane region" description="Helical" evidence="1">
    <location>
        <begin position="12"/>
        <end position="31"/>
    </location>
</feature>
<evidence type="ECO:0000313" key="2">
    <source>
        <dbReference type="EMBL" id="CAA6807962.1"/>
    </source>
</evidence>
<feature type="transmembrane region" description="Helical" evidence="1">
    <location>
        <begin position="155"/>
        <end position="172"/>
    </location>
</feature>
<evidence type="ECO:0000256" key="1">
    <source>
        <dbReference type="SAM" id="Phobius"/>
    </source>
</evidence>
<protein>
    <submittedName>
        <fullName evidence="2">Uncharacterized protein</fullName>
    </submittedName>
</protein>
<keyword evidence="1" id="KW-0472">Membrane</keyword>
<accession>A0A6S6SP34</accession>
<feature type="transmembrane region" description="Helical" evidence="1">
    <location>
        <begin position="178"/>
        <end position="195"/>
    </location>
</feature>
<reference evidence="2" key="1">
    <citation type="submission" date="2020-01" db="EMBL/GenBank/DDBJ databases">
        <authorList>
            <person name="Meier V. D."/>
            <person name="Meier V D."/>
        </authorList>
    </citation>
    <scope>NUCLEOTIDE SEQUENCE</scope>
    <source>
        <strain evidence="2">HLG_WM_MAG_05</strain>
    </source>
</reference>
<gene>
    <name evidence="2" type="ORF">HELGO_WM13283</name>
</gene>
<keyword evidence="1" id="KW-1133">Transmembrane helix</keyword>
<dbReference type="AlphaFoldDB" id="A0A6S6SP34"/>
<name>A0A6S6SP34_9BACT</name>
<keyword evidence="1" id="KW-0812">Transmembrane</keyword>